<evidence type="ECO:0000313" key="4">
    <source>
        <dbReference type="Proteomes" id="UP001384579"/>
    </source>
</evidence>
<evidence type="ECO:0000256" key="2">
    <source>
        <dbReference type="SAM" id="MobiDB-lite"/>
    </source>
</evidence>
<dbReference type="Pfam" id="PF02493">
    <property type="entry name" value="MORN"/>
    <property type="match status" value="5"/>
</dbReference>
<sequence>MLGSIQKLGIVILVASYIGAATNLLNPQQSMAQPKPDAKPEQGKRPPVCQGNPPTGRVKCNYEGADNYEGDFVNGLPDGTGVYVYANGDRYEGQFRNGVPNGRGTFIFKDDGRYTGVFQDGTMRSGTVVFPNGERYVGEFGVVRNVQTNVISSQPAGRGQFFYANGDRYEGLFFAGAPFGPGVLVRGDGTRCSGRFFNLALDASVSCSFPNGTRYEGELRKGVPHGVGTMIDASGRRFPGVFRNGKPGLS</sequence>
<organism evidence="3 4">
    <name type="scientific">Microcoleus anatoxicus PTRS2</name>
    <dbReference type="NCBI Taxonomy" id="2705321"/>
    <lineage>
        <taxon>Bacteria</taxon>
        <taxon>Bacillati</taxon>
        <taxon>Cyanobacteriota</taxon>
        <taxon>Cyanophyceae</taxon>
        <taxon>Oscillatoriophycideae</taxon>
        <taxon>Oscillatoriales</taxon>
        <taxon>Microcoleaceae</taxon>
        <taxon>Microcoleus</taxon>
        <taxon>Microcoleus anatoxicus</taxon>
    </lineage>
</organism>
<dbReference type="RefSeq" id="WP_340522079.1">
    <property type="nucleotide sequence ID" value="NZ_JBBLXS010000026.1"/>
</dbReference>
<dbReference type="Proteomes" id="UP001384579">
    <property type="component" value="Unassembled WGS sequence"/>
</dbReference>
<dbReference type="SUPFAM" id="SSF82185">
    <property type="entry name" value="Histone H3 K4-specific methyltransferase SET7/9 N-terminal domain"/>
    <property type="match status" value="2"/>
</dbReference>
<dbReference type="PANTHER" id="PTHR23084:SF263">
    <property type="entry name" value="MORN REPEAT-CONTAINING PROTEIN 1"/>
    <property type="match status" value="1"/>
</dbReference>
<dbReference type="SMART" id="SM00698">
    <property type="entry name" value="MORN"/>
    <property type="match status" value="4"/>
</dbReference>
<reference evidence="3 4" key="1">
    <citation type="journal article" date="2020" name="Harmful Algae">
        <title>Molecular and morphological characterization of a novel dihydroanatoxin-a producing Microcoleus species (cyanobacteria) from the Russian River, California, USA.</title>
        <authorList>
            <person name="Conklin K.Y."/>
            <person name="Stancheva R."/>
            <person name="Otten T.G."/>
            <person name="Fadness R."/>
            <person name="Boyer G.L."/>
            <person name="Read B."/>
            <person name="Zhang X."/>
            <person name="Sheath R.G."/>
        </authorList>
    </citation>
    <scope>NUCLEOTIDE SEQUENCE [LARGE SCALE GENOMIC DNA]</scope>
    <source>
        <strain evidence="3 4">PTRS2</strain>
    </source>
</reference>
<dbReference type="InterPro" id="IPR003409">
    <property type="entry name" value="MORN"/>
</dbReference>
<comment type="caution">
    <text evidence="3">The sequence shown here is derived from an EMBL/GenBank/DDBJ whole genome shotgun (WGS) entry which is preliminary data.</text>
</comment>
<evidence type="ECO:0000256" key="1">
    <source>
        <dbReference type="ARBA" id="ARBA00022737"/>
    </source>
</evidence>
<protein>
    <submittedName>
        <fullName evidence="3">MORN motif-containing protein</fullName>
    </submittedName>
</protein>
<keyword evidence="4" id="KW-1185">Reference proteome</keyword>
<evidence type="ECO:0000313" key="3">
    <source>
        <dbReference type="EMBL" id="MEK0183922.1"/>
    </source>
</evidence>
<gene>
    <name evidence="3" type="ORF">WMG39_03560</name>
</gene>
<accession>A0ABU8YHT0</accession>
<name>A0ABU8YHT0_9CYAN</name>
<dbReference type="PANTHER" id="PTHR23084">
    <property type="entry name" value="PHOSPHATIDYLINOSITOL-4-PHOSPHATE 5-KINASE RELATED"/>
    <property type="match status" value="1"/>
</dbReference>
<dbReference type="Gene3D" id="2.20.110.10">
    <property type="entry name" value="Histone H3 K4-specific methyltransferase SET7/9 N-terminal domain"/>
    <property type="match status" value="3"/>
</dbReference>
<keyword evidence="1" id="KW-0677">Repeat</keyword>
<dbReference type="EMBL" id="JBBLXS010000026">
    <property type="protein sequence ID" value="MEK0183922.1"/>
    <property type="molecule type" value="Genomic_DNA"/>
</dbReference>
<feature type="region of interest" description="Disordered" evidence="2">
    <location>
        <begin position="28"/>
        <end position="55"/>
    </location>
</feature>
<proteinExistence type="predicted"/>